<dbReference type="CDD" id="cd00421">
    <property type="entry name" value="intradiol_dioxygenase"/>
    <property type="match status" value="1"/>
</dbReference>
<evidence type="ECO:0000313" key="6">
    <source>
        <dbReference type="EMBL" id="SVC70232.1"/>
    </source>
</evidence>
<keyword evidence="2" id="KW-0223">Dioxygenase</keyword>
<proteinExistence type="inferred from homology"/>
<dbReference type="InterPro" id="IPR050770">
    <property type="entry name" value="Intradiol_RC_Dioxygenase"/>
</dbReference>
<evidence type="ECO:0008006" key="7">
    <source>
        <dbReference type="Google" id="ProtNLM"/>
    </source>
</evidence>
<dbReference type="Pfam" id="PF00775">
    <property type="entry name" value="Dioxygenase_C"/>
    <property type="match status" value="1"/>
</dbReference>
<evidence type="ECO:0000256" key="1">
    <source>
        <dbReference type="ARBA" id="ARBA00007825"/>
    </source>
</evidence>
<dbReference type="Gene3D" id="2.60.130.10">
    <property type="entry name" value="Aromatic compound dioxygenase"/>
    <property type="match status" value="1"/>
</dbReference>
<dbReference type="GO" id="GO:0016702">
    <property type="term" value="F:oxidoreductase activity, acting on single donors with incorporation of molecular oxygen, incorporation of two atoms of oxygen"/>
    <property type="evidence" value="ECO:0007669"/>
    <property type="project" value="InterPro"/>
</dbReference>
<evidence type="ECO:0000256" key="3">
    <source>
        <dbReference type="ARBA" id="ARBA00023002"/>
    </source>
</evidence>
<dbReference type="SUPFAM" id="SSF49482">
    <property type="entry name" value="Aromatic compound dioxygenase"/>
    <property type="match status" value="1"/>
</dbReference>
<dbReference type="PANTHER" id="PTHR33711">
    <property type="entry name" value="DIOXYGENASE, PUTATIVE (AFU_ORTHOLOGUE AFUA_2G02910)-RELATED"/>
    <property type="match status" value="1"/>
</dbReference>
<sequence>ALLSRQDCNVTNNDILGPYWAENHPYRAILANIDEPGTRIYIAGTVKANNCETPIQNAIVDVWHANDDGCYTIFQECDSGNTDEDPYNLRGQMLTNENGEYAFESIWPGYYPGRPRHFHYKITTPDNLELVTQCYFLIDPEADESWIANHPGLVIPLEEGIEGLYGNFDIVMDEDAIQVEVDEHQSLVPQEPYLNNNFPNPFNNSTQIEFGITKLEHVSIGIYDVSGKWIINIVDKKMLPGTHKLKWNGKNSLGNQVPSGNYLLVMRSGSLTSSRKIVYLK</sequence>
<dbReference type="GO" id="GO:0008199">
    <property type="term" value="F:ferric iron binding"/>
    <property type="evidence" value="ECO:0007669"/>
    <property type="project" value="InterPro"/>
</dbReference>
<organism evidence="6">
    <name type="scientific">marine metagenome</name>
    <dbReference type="NCBI Taxonomy" id="408172"/>
    <lineage>
        <taxon>unclassified sequences</taxon>
        <taxon>metagenomes</taxon>
        <taxon>ecological metagenomes</taxon>
    </lineage>
</organism>
<protein>
    <recommendedName>
        <fullName evidence="7">T9SS type A sorting domain-containing protein</fullName>
    </recommendedName>
</protein>
<dbReference type="InterPro" id="IPR025965">
    <property type="entry name" value="FlgD/Vpr_Ig-like"/>
</dbReference>
<dbReference type="InterPro" id="IPR000627">
    <property type="entry name" value="Intradiol_dOase_C"/>
</dbReference>
<dbReference type="Gene3D" id="2.60.40.4070">
    <property type="match status" value="1"/>
</dbReference>
<dbReference type="AlphaFoldDB" id="A0A382PE69"/>
<comment type="similarity">
    <text evidence="1">Belongs to the intradiol ring-cleavage dioxygenase family.</text>
</comment>
<evidence type="ECO:0000256" key="2">
    <source>
        <dbReference type="ARBA" id="ARBA00022964"/>
    </source>
</evidence>
<feature type="non-terminal residue" evidence="6">
    <location>
        <position position="1"/>
    </location>
</feature>
<gene>
    <name evidence="6" type="ORF">METZ01_LOCUS323086</name>
</gene>
<dbReference type="NCBIfam" id="TIGR04183">
    <property type="entry name" value="Por_Secre_tail"/>
    <property type="match status" value="1"/>
</dbReference>
<dbReference type="EMBL" id="UINC01105928">
    <property type="protein sequence ID" value="SVC70232.1"/>
    <property type="molecule type" value="Genomic_DNA"/>
</dbReference>
<dbReference type="InterPro" id="IPR026444">
    <property type="entry name" value="Secre_tail"/>
</dbReference>
<dbReference type="PANTHER" id="PTHR33711:SF10">
    <property type="entry name" value="INTRADIOL RING-CLEAVAGE DIOXYGENASES DOMAIN-CONTAINING PROTEIN"/>
    <property type="match status" value="1"/>
</dbReference>
<dbReference type="InterPro" id="IPR015889">
    <property type="entry name" value="Intradiol_dOase_core"/>
</dbReference>
<reference evidence="6" key="1">
    <citation type="submission" date="2018-05" db="EMBL/GenBank/DDBJ databases">
        <authorList>
            <person name="Lanie J.A."/>
            <person name="Ng W.-L."/>
            <person name="Kazmierczak K.M."/>
            <person name="Andrzejewski T.M."/>
            <person name="Davidsen T.M."/>
            <person name="Wayne K.J."/>
            <person name="Tettelin H."/>
            <person name="Glass J.I."/>
            <person name="Rusch D."/>
            <person name="Podicherti R."/>
            <person name="Tsui H.-C.T."/>
            <person name="Winkler M.E."/>
        </authorList>
    </citation>
    <scope>NUCLEOTIDE SEQUENCE</scope>
</reference>
<evidence type="ECO:0000259" key="4">
    <source>
        <dbReference type="Pfam" id="PF00775"/>
    </source>
</evidence>
<feature type="domain" description="FlgD/Vpr Ig-like" evidence="5">
    <location>
        <begin position="216"/>
        <end position="267"/>
    </location>
</feature>
<keyword evidence="3" id="KW-0560">Oxidoreductase</keyword>
<accession>A0A382PE69</accession>
<name>A0A382PE69_9ZZZZ</name>
<dbReference type="Pfam" id="PF13860">
    <property type="entry name" value="FlgD_ig"/>
    <property type="match status" value="1"/>
</dbReference>
<evidence type="ECO:0000259" key="5">
    <source>
        <dbReference type="Pfam" id="PF13860"/>
    </source>
</evidence>
<feature type="domain" description="Intradiol ring-cleavage dioxygenases" evidence="4">
    <location>
        <begin position="18"/>
        <end position="158"/>
    </location>
</feature>